<feature type="transmembrane region" description="Helical" evidence="2">
    <location>
        <begin position="266"/>
        <end position="284"/>
    </location>
</feature>
<keyword evidence="4" id="KW-1185">Reference proteome</keyword>
<reference evidence="3" key="1">
    <citation type="submission" date="2023-03" db="EMBL/GenBank/DDBJ databases">
        <title>Complete genome of Cladonia borealis.</title>
        <authorList>
            <person name="Park H."/>
        </authorList>
    </citation>
    <scope>NUCLEOTIDE SEQUENCE</scope>
    <source>
        <strain evidence="3">ANT050790</strain>
    </source>
</reference>
<keyword evidence="2" id="KW-0472">Membrane</keyword>
<keyword evidence="2" id="KW-1133">Transmembrane helix</keyword>
<comment type="caution">
    <text evidence="3">The sequence shown here is derived from an EMBL/GenBank/DDBJ whole genome shotgun (WGS) entry which is preliminary data.</text>
</comment>
<dbReference type="EMBL" id="JAFEKC020000017">
    <property type="protein sequence ID" value="KAK0510189.1"/>
    <property type="molecule type" value="Genomic_DNA"/>
</dbReference>
<sequence length="404" mass="44808">MASQVLRRHVDSPTLDKQIQAQWIEPGDIFSLLLLVGGDVVQRAIAQQAGDPHLPTPVVFSFGWVAYAFLSLLSAVGDNLLMPSLPDLSCVVISTELGYVRTNQSWVLGRILRDFELSWMTQDARDGLAALLNRRKRPKASLCISVWEPRLGARPKVPKRDWVWWSGYVVLLVQLSLAAVAWGVWGDWPIFTITLGGSVLAFITASLPQWRRERWACRSETKKSFVICRGNGAQHALVIYGNGSGLDLEDLASTGEGSSTEPYTRFTMAALTAAWIVLLIAVIGAKHQTWFLVGIGAIGMMHTVFVAGKSRSPSAFGIHLSYREYILGDNVMASLKQTEEKYPGIGRSLKAVFFPGDLKNQEEVDFWEEMKRTEKERKSAIEGLQVPQTHAPQTALSLQVETKN</sequence>
<evidence type="ECO:0000256" key="1">
    <source>
        <dbReference type="SAM" id="MobiDB-lite"/>
    </source>
</evidence>
<evidence type="ECO:0000256" key="2">
    <source>
        <dbReference type="SAM" id="Phobius"/>
    </source>
</evidence>
<organism evidence="3 4">
    <name type="scientific">Cladonia borealis</name>
    <dbReference type="NCBI Taxonomy" id="184061"/>
    <lineage>
        <taxon>Eukaryota</taxon>
        <taxon>Fungi</taxon>
        <taxon>Dikarya</taxon>
        <taxon>Ascomycota</taxon>
        <taxon>Pezizomycotina</taxon>
        <taxon>Lecanoromycetes</taxon>
        <taxon>OSLEUM clade</taxon>
        <taxon>Lecanoromycetidae</taxon>
        <taxon>Lecanorales</taxon>
        <taxon>Lecanorineae</taxon>
        <taxon>Cladoniaceae</taxon>
        <taxon>Cladonia</taxon>
    </lineage>
</organism>
<proteinExistence type="predicted"/>
<feature type="transmembrane region" description="Helical" evidence="2">
    <location>
        <begin position="162"/>
        <end position="182"/>
    </location>
</feature>
<dbReference type="Proteomes" id="UP001166286">
    <property type="component" value="Unassembled WGS sequence"/>
</dbReference>
<keyword evidence="2" id="KW-0812">Transmembrane</keyword>
<evidence type="ECO:0000313" key="3">
    <source>
        <dbReference type="EMBL" id="KAK0510189.1"/>
    </source>
</evidence>
<feature type="transmembrane region" description="Helical" evidence="2">
    <location>
        <begin position="290"/>
        <end position="308"/>
    </location>
</feature>
<feature type="compositionally biased region" description="Polar residues" evidence="1">
    <location>
        <begin position="386"/>
        <end position="404"/>
    </location>
</feature>
<name>A0AA39QXN3_9LECA</name>
<dbReference type="AlphaFoldDB" id="A0AA39QXN3"/>
<accession>A0AA39QXN3</accession>
<protein>
    <submittedName>
        <fullName evidence="3">Uncharacterized protein</fullName>
    </submittedName>
</protein>
<feature type="region of interest" description="Disordered" evidence="1">
    <location>
        <begin position="377"/>
        <end position="404"/>
    </location>
</feature>
<gene>
    <name evidence="3" type="ORF">JMJ35_007583</name>
</gene>
<feature type="transmembrane region" description="Helical" evidence="2">
    <location>
        <begin position="188"/>
        <end position="208"/>
    </location>
</feature>
<evidence type="ECO:0000313" key="4">
    <source>
        <dbReference type="Proteomes" id="UP001166286"/>
    </source>
</evidence>